<dbReference type="EMBL" id="SLXE01000032">
    <property type="protein sequence ID" value="TCP01055.1"/>
    <property type="molecule type" value="Genomic_DNA"/>
</dbReference>
<comment type="caution">
    <text evidence="1">The sequence shown here is derived from an EMBL/GenBank/DDBJ whole genome shotgun (WGS) entry which is preliminary data.</text>
</comment>
<protein>
    <submittedName>
        <fullName evidence="1">Uncharacterized protein</fullName>
    </submittedName>
</protein>
<name>A0ABY2BXK5_9NEIS</name>
<evidence type="ECO:0000313" key="1">
    <source>
        <dbReference type="EMBL" id="TCP01055.1"/>
    </source>
</evidence>
<dbReference type="Proteomes" id="UP000294721">
    <property type="component" value="Unassembled WGS sequence"/>
</dbReference>
<sequence>MRENACVPMAHTLHRLRLLIKVLKFLSIIIKIRKI</sequence>
<evidence type="ECO:0000313" key="2">
    <source>
        <dbReference type="Proteomes" id="UP000294721"/>
    </source>
</evidence>
<proteinExistence type="predicted"/>
<organism evidence="1 2">
    <name type="scientific">Uruburuella suis</name>
    <dbReference type="NCBI Taxonomy" id="252130"/>
    <lineage>
        <taxon>Bacteria</taxon>
        <taxon>Pseudomonadati</taxon>
        <taxon>Pseudomonadota</taxon>
        <taxon>Betaproteobacteria</taxon>
        <taxon>Neisseriales</taxon>
        <taxon>Neisseriaceae</taxon>
        <taxon>Uruburuella</taxon>
    </lineage>
</organism>
<keyword evidence="2" id="KW-1185">Reference proteome</keyword>
<gene>
    <name evidence="1" type="ORF">EV680_1321</name>
</gene>
<accession>A0ABY2BXK5</accession>
<reference evidence="1 2" key="1">
    <citation type="submission" date="2019-03" db="EMBL/GenBank/DDBJ databases">
        <title>Genomic Encyclopedia of Type Strains, Phase IV (KMG-IV): sequencing the most valuable type-strain genomes for metagenomic binning, comparative biology and taxonomic classification.</title>
        <authorList>
            <person name="Goeker M."/>
        </authorList>
    </citation>
    <scope>NUCLEOTIDE SEQUENCE [LARGE SCALE GENOMIC DNA]</scope>
    <source>
        <strain evidence="1 2">DSM 17474</strain>
    </source>
</reference>